<evidence type="ECO:0000256" key="1">
    <source>
        <dbReference type="SAM" id="Coils"/>
    </source>
</evidence>
<evidence type="ECO:0000313" key="4">
    <source>
        <dbReference type="Proteomes" id="UP000230002"/>
    </source>
</evidence>
<dbReference type="PROSITE" id="PS00018">
    <property type="entry name" value="EF_HAND_1"/>
    <property type="match status" value="1"/>
</dbReference>
<evidence type="ECO:0000313" key="3">
    <source>
        <dbReference type="EMBL" id="PIL29967.1"/>
    </source>
</evidence>
<keyword evidence="1" id="KW-0175">Coiled coil</keyword>
<sequence>MSLKGLAKRFHRSRSAKDNASSGDQENDDTNSSSRGTSTPTRTGTPDPPAAAVIPVNMPTPEPAESVTMPVPESTPAPPPEPEMLLNSMDGALAELTPMQARLDAGPAVKKLDKALDTLGDKVTSLNNQTNKVMTVANNISTIVSAAASSDIAQKIERGIQRFADDLPWLMKALDEVARIHPVVTVAVLAFKAVYALESTRQENDRRVMTLYVEMKDMMMVMVQLKGVENRTHVGLDGRPLKDRLEELAEKTAKDIKACANFCDTFVKKKLLVKVFKGPVWAEKLTAFVKTFSDRKADFEFALTMHTANSVSDVKRQNYEIQAKLDAVLGLFNKFVSAEERRIATEIDARGGYTKVRQDDEVLKALIVLDNSVRPQASDAPRDVLREKTARNKLSLALDELKVELREDVEDALEKNFDAFTGKFELQVDLLQVALEKYIRAENDRVIGAVTDAIKQGPHMKIKDLELRKIWQDMGWRGNVKARLFVLTLQDHYRDLFENATNAERPDTIANDEWALDYLGLNWLRPLMEAFDDDASGYVTITEVNKLMDMRPSTLTWSIPHWLAYWAVGWRVASTSYISRIKIAIGRMREALPSVLPGNRVDLDWYFLHHWHEVFAAVAGFQTWEDEALSDRFQEYIKYEEDRIRGNLEKIKYNIDTAETVTLVVGSGRLEKCFLVLLCLVLEHDLRLVRAATRIVILRQELTNVQTTIWHVFRAFDRRFVELNDLFVEQKVDRKERFKEFAFGLFFQVSPYSDIWSTSNLSGGTFAIYLPDEQGPITLDGIEAETKPSTISTAMFDTVDTETEDDRAAPDPVKPIVGEWNGFAYIESIYPRRPMLTLRFHYSTKEGEDFCGSGVEFDDDSYTLSGTCIPKEDGRMQVKWDISYPDGVAVHYNGTLVDEFTIIGTRLYGDDTESDYSFVLKKIPAPYMTLRPRPSLLAASRYRYLWHYAIAATLQDVRQRRWSWSYFAARRDARRKYIEENLRRKRYIVEPPEEVYNAGMNQARGSCTAVEARLYERVCEHLYLSLPYHWSVLCEAPPGTTVGGHYIEGARCICLTCVPDKDDFSRLVSFCDDPACLGNEHPEGFWSPTFYGADTGIVHRTTHDILKVRTVINHLLWPSLSGQAEMALGMVRTPGVLPDPPVEGAIVSTAEGQTEDSPEAPKPPNSNVVEPETPSEAHVTDDETHKENPEIPIATELEAPSSPPACCIYYICDACDKQTLIACWSCQKPFPQPEWYYGFKPTDFTCPTCCGRGVKGPDPEDPSMAGLRRHIYTHPLVRCKRLVPDTQPEPETEQKTTDARLAKLEERIEQLQDQLVKLESNQEAMQALLLSRFTEALKRLQSIDSVNGQVA</sequence>
<comment type="caution">
    <text evidence="3">The sequence shown here is derived from an EMBL/GenBank/DDBJ whole genome shotgun (WGS) entry which is preliminary data.</text>
</comment>
<dbReference type="Proteomes" id="UP000230002">
    <property type="component" value="Unassembled WGS sequence"/>
</dbReference>
<reference evidence="3 4" key="1">
    <citation type="journal article" date="2015" name="Sci. Rep.">
        <title>Chromosome-level genome map provides insights into diverse defense mechanisms in the medicinal fungus Ganoderma sinense.</title>
        <authorList>
            <person name="Zhu Y."/>
            <person name="Xu J."/>
            <person name="Sun C."/>
            <person name="Zhou S."/>
            <person name="Xu H."/>
            <person name="Nelson D.R."/>
            <person name="Qian J."/>
            <person name="Song J."/>
            <person name="Luo H."/>
            <person name="Xiang L."/>
            <person name="Li Y."/>
            <person name="Xu Z."/>
            <person name="Ji A."/>
            <person name="Wang L."/>
            <person name="Lu S."/>
            <person name="Hayward A."/>
            <person name="Sun W."/>
            <person name="Li X."/>
            <person name="Schwartz D.C."/>
            <person name="Wang Y."/>
            <person name="Chen S."/>
        </authorList>
    </citation>
    <scope>NUCLEOTIDE SEQUENCE [LARGE SCALE GENOMIC DNA]</scope>
    <source>
        <strain evidence="3 4">ZZ0214-1</strain>
    </source>
</reference>
<feature type="compositionally biased region" description="Basic residues" evidence="2">
    <location>
        <begin position="1"/>
        <end position="14"/>
    </location>
</feature>
<feature type="compositionally biased region" description="Pro residues" evidence="2">
    <location>
        <begin position="73"/>
        <end position="82"/>
    </location>
</feature>
<feature type="region of interest" description="Disordered" evidence="2">
    <location>
        <begin position="1150"/>
        <end position="1187"/>
    </location>
</feature>
<dbReference type="OrthoDB" id="2122982at2759"/>
<protein>
    <submittedName>
        <fullName evidence="3">Uncharacterized protein</fullName>
    </submittedName>
</protein>
<organism evidence="3 4">
    <name type="scientific">Ganoderma sinense ZZ0214-1</name>
    <dbReference type="NCBI Taxonomy" id="1077348"/>
    <lineage>
        <taxon>Eukaryota</taxon>
        <taxon>Fungi</taxon>
        <taxon>Dikarya</taxon>
        <taxon>Basidiomycota</taxon>
        <taxon>Agaricomycotina</taxon>
        <taxon>Agaricomycetes</taxon>
        <taxon>Polyporales</taxon>
        <taxon>Polyporaceae</taxon>
        <taxon>Ganoderma</taxon>
    </lineage>
</organism>
<feature type="region of interest" description="Disordered" evidence="2">
    <location>
        <begin position="1"/>
        <end position="82"/>
    </location>
</feature>
<dbReference type="STRING" id="1077348.A0A2G8S8A6"/>
<gene>
    <name evidence="3" type="ORF">GSI_07878</name>
</gene>
<accession>A0A2G8S8A6</accession>
<feature type="compositionally biased region" description="Basic and acidic residues" evidence="2">
    <location>
        <begin position="1178"/>
        <end position="1187"/>
    </location>
</feature>
<keyword evidence="4" id="KW-1185">Reference proteome</keyword>
<feature type="coiled-coil region" evidence="1">
    <location>
        <begin position="1294"/>
        <end position="1328"/>
    </location>
</feature>
<dbReference type="EMBL" id="AYKW01000017">
    <property type="protein sequence ID" value="PIL29967.1"/>
    <property type="molecule type" value="Genomic_DNA"/>
</dbReference>
<evidence type="ECO:0000256" key="2">
    <source>
        <dbReference type="SAM" id="MobiDB-lite"/>
    </source>
</evidence>
<proteinExistence type="predicted"/>
<feature type="compositionally biased region" description="Low complexity" evidence="2">
    <location>
        <begin position="32"/>
        <end position="45"/>
    </location>
</feature>
<dbReference type="InterPro" id="IPR018247">
    <property type="entry name" value="EF_Hand_1_Ca_BS"/>
</dbReference>
<name>A0A2G8S8A6_9APHY</name>